<dbReference type="InterPro" id="IPR038404">
    <property type="entry name" value="TRAP_DctP_sf"/>
</dbReference>
<keyword evidence="3" id="KW-0732">Signal</keyword>
<comment type="similarity">
    <text evidence="1">Belongs to the bacterial solute-binding protein 7 family.</text>
</comment>
<dbReference type="NCBIfam" id="NF037995">
    <property type="entry name" value="TRAP_S1"/>
    <property type="match status" value="1"/>
</dbReference>
<dbReference type="InterPro" id="IPR018389">
    <property type="entry name" value="DctP_fam"/>
</dbReference>
<accession>A0A078MLF8</accession>
<evidence type="ECO:0000256" key="3">
    <source>
        <dbReference type="ARBA" id="ARBA00022729"/>
    </source>
</evidence>
<dbReference type="GO" id="GO:0055085">
    <property type="term" value="P:transmembrane transport"/>
    <property type="evidence" value="ECO:0007669"/>
    <property type="project" value="InterPro"/>
</dbReference>
<evidence type="ECO:0000256" key="4">
    <source>
        <dbReference type="SAM" id="MobiDB-lite"/>
    </source>
</evidence>
<feature type="region of interest" description="Disordered" evidence="4">
    <location>
        <begin position="351"/>
        <end position="398"/>
    </location>
</feature>
<evidence type="ECO:0000256" key="2">
    <source>
        <dbReference type="ARBA" id="ARBA00022448"/>
    </source>
</evidence>
<dbReference type="OrthoDB" id="9771186at2"/>
<dbReference type="EMBL" id="LM997413">
    <property type="protein sequence ID" value="CEA06267.1"/>
    <property type="molecule type" value="Genomic_DNA"/>
</dbReference>
<sequence length="398" mass="44754">MKWRNGWVGAAALILAACGGDDEQEKAQSARDEQPATGQVEVWRFGLEEIEGSVQYEYANRFAEIISEKSDGQVEVRLFPYGQLGGLTDIYDQVQAGSVQLAFGSGFLGGTVPESQLFSLNFVLTDDEQLNTQLLNDERFRKHDDLVDAFRERNLHPLAIVPEGWQVWTANKPVRKPEDFAGLSIRTMDNRLLRETYSAYGANPTTMEYGELYSGLQLGQLDANIQPVFAHQEMDFYQVQDYMIFANQAQFVATVMANADWYDNLSDDQEEMIEEAVVELVPYIHDVQTRLNSERLDIITENSDIEIIRLTPEERAVFRERSLPVRDVFVEMVGDRGENLLNTLLELVEEGAPETAGEPVPVTDTNDSISPGESPTQPELDHTDNATDDAAESRTRSE</sequence>
<name>A0A078MLF8_9PSED</name>
<dbReference type="Gene3D" id="3.40.190.170">
    <property type="entry name" value="Bacterial extracellular solute-binding protein, family 7"/>
    <property type="match status" value="1"/>
</dbReference>
<protein>
    <submittedName>
        <fullName evidence="5">C4-dicarboxylate binding protein, periplasmic protein</fullName>
    </submittedName>
</protein>
<reference evidence="5" key="1">
    <citation type="submission" date="2014-07" db="EMBL/GenBank/DDBJ databases">
        <authorList>
            <person name="Urmite Genomes Urmite Genomes"/>
        </authorList>
    </citation>
    <scope>NUCLEOTIDE SEQUENCE</scope>
    <source>
        <strain evidence="5">12M76_air</strain>
    </source>
</reference>
<evidence type="ECO:0000313" key="5">
    <source>
        <dbReference type="EMBL" id="CEA06267.1"/>
    </source>
</evidence>
<keyword evidence="2" id="KW-0813">Transport</keyword>
<dbReference type="PROSITE" id="PS51257">
    <property type="entry name" value="PROKAR_LIPOPROTEIN"/>
    <property type="match status" value="1"/>
</dbReference>
<dbReference type="PANTHER" id="PTHR33376:SF7">
    <property type="entry name" value="C4-DICARBOXYLATE-BINDING PROTEIN DCTB"/>
    <property type="match status" value="1"/>
</dbReference>
<proteinExistence type="inferred from homology"/>
<organism evidence="5">
    <name type="scientific">Pseudomonas saudimassiliensis</name>
    <dbReference type="NCBI Taxonomy" id="1461581"/>
    <lineage>
        <taxon>Bacteria</taxon>
        <taxon>Pseudomonadati</taxon>
        <taxon>Pseudomonadota</taxon>
        <taxon>Gammaproteobacteria</taxon>
        <taxon>Pseudomonadales</taxon>
        <taxon>Pseudomonadaceae</taxon>
        <taxon>Pseudomonas</taxon>
    </lineage>
</organism>
<dbReference type="Pfam" id="PF03480">
    <property type="entry name" value="DctP"/>
    <property type="match status" value="1"/>
</dbReference>
<gene>
    <name evidence="5" type="ORF">BN1049_02649</name>
</gene>
<dbReference type="PANTHER" id="PTHR33376">
    <property type="match status" value="1"/>
</dbReference>
<dbReference type="CDD" id="cd13668">
    <property type="entry name" value="PBP2_TRAP_UehA_TeaA"/>
    <property type="match status" value="1"/>
</dbReference>
<feature type="compositionally biased region" description="Polar residues" evidence="4">
    <location>
        <begin position="363"/>
        <end position="377"/>
    </location>
</feature>
<dbReference type="PATRIC" id="fig|1461581.3.peg.2609"/>
<evidence type="ECO:0000256" key="1">
    <source>
        <dbReference type="ARBA" id="ARBA00009023"/>
    </source>
</evidence>
<dbReference type="EMBL" id="LK391969">
    <property type="protein sequence ID" value="CEF27692.1"/>
    <property type="molecule type" value="Genomic_DNA"/>
</dbReference>
<dbReference type="RefSeq" id="WP_082050051.1">
    <property type="nucleotide sequence ID" value="NZ_LK391969.1"/>
</dbReference>
<dbReference type="AlphaFoldDB" id="A0A078MLF8"/>
<feature type="compositionally biased region" description="Basic and acidic residues" evidence="4">
    <location>
        <begin position="379"/>
        <end position="398"/>
    </location>
</feature>